<dbReference type="AlphaFoldDB" id="A0A0F9SZI3"/>
<protein>
    <recommendedName>
        <fullName evidence="9">Tripartite ATP-independent periplasmic transporters DctQ component domain-containing protein</fullName>
    </recommendedName>
</protein>
<keyword evidence="5 8" id="KW-0812">Transmembrane</keyword>
<dbReference type="GO" id="GO:0005886">
    <property type="term" value="C:plasma membrane"/>
    <property type="evidence" value="ECO:0007669"/>
    <property type="project" value="UniProtKB-SubCell"/>
</dbReference>
<sequence length="185" mass="20060">MKPGTPWLEAHSSSPAQRRFLVAMLAIDRTSYYAIILAMGLMTLLVSAQVFARFVLSTSIDSADELSRLFFVWAIFLAIPHGIKIGIHVGIDAVASLFSETFQRHLARIMALASALLMLTLVWLSLGAVGDKWQQLMPTVPVTAAVFYIAVLISAGHSLLHLIAQVFEIEPLPSAPAASKEGETS</sequence>
<proteinExistence type="predicted"/>
<evidence type="ECO:0000256" key="3">
    <source>
        <dbReference type="ARBA" id="ARBA00022475"/>
    </source>
</evidence>
<dbReference type="GO" id="GO:0015740">
    <property type="term" value="P:C4-dicarboxylate transport"/>
    <property type="evidence" value="ECO:0007669"/>
    <property type="project" value="TreeGrafter"/>
</dbReference>
<keyword evidence="6 8" id="KW-1133">Transmembrane helix</keyword>
<dbReference type="InterPro" id="IPR055348">
    <property type="entry name" value="DctQ"/>
</dbReference>
<evidence type="ECO:0000313" key="10">
    <source>
        <dbReference type="EMBL" id="KKN34663.1"/>
    </source>
</evidence>
<feature type="transmembrane region" description="Helical" evidence="8">
    <location>
        <begin position="142"/>
        <end position="164"/>
    </location>
</feature>
<evidence type="ECO:0000256" key="4">
    <source>
        <dbReference type="ARBA" id="ARBA00022519"/>
    </source>
</evidence>
<evidence type="ECO:0000259" key="9">
    <source>
        <dbReference type="Pfam" id="PF04290"/>
    </source>
</evidence>
<gene>
    <name evidence="10" type="ORF">LCGC14_0791460</name>
</gene>
<feature type="transmembrane region" description="Helical" evidence="8">
    <location>
        <begin position="109"/>
        <end position="130"/>
    </location>
</feature>
<dbReference type="EMBL" id="LAZR01002092">
    <property type="protein sequence ID" value="KKN34663.1"/>
    <property type="molecule type" value="Genomic_DNA"/>
</dbReference>
<dbReference type="PANTHER" id="PTHR35011:SF2">
    <property type="entry name" value="2,3-DIKETO-L-GULONATE TRAP TRANSPORTER SMALL PERMEASE PROTEIN YIAM"/>
    <property type="match status" value="1"/>
</dbReference>
<feature type="domain" description="Tripartite ATP-independent periplasmic transporters DctQ component" evidence="9">
    <location>
        <begin position="42"/>
        <end position="168"/>
    </location>
</feature>
<dbReference type="PANTHER" id="PTHR35011">
    <property type="entry name" value="2,3-DIKETO-L-GULONATE TRAP TRANSPORTER SMALL PERMEASE PROTEIN YIAM"/>
    <property type="match status" value="1"/>
</dbReference>
<dbReference type="InterPro" id="IPR007387">
    <property type="entry name" value="TRAP_DctQ"/>
</dbReference>
<evidence type="ECO:0000256" key="7">
    <source>
        <dbReference type="ARBA" id="ARBA00023136"/>
    </source>
</evidence>
<keyword evidence="4" id="KW-0997">Cell inner membrane</keyword>
<keyword evidence="7 8" id="KW-0472">Membrane</keyword>
<comment type="caution">
    <text evidence="10">The sequence shown here is derived from an EMBL/GenBank/DDBJ whole genome shotgun (WGS) entry which is preliminary data.</text>
</comment>
<feature type="transmembrane region" description="Helical" evidence="8">
    <location>
        <begin position="32"/>
        <end position="56"/>
    </location>
</feature>
<evidence type="ECO:0000256" key="8">
    <source>
        <dbReference type="SAM" id="Phobius"/>
    </source>
</evidence>
<feature type="transmembrane region" description="Helical" evidence="8">
    <location>
        <begin position="68"/>
        <end position="89"/>
    </location>
</feature>
<dbReference type="Pfam" id="PF04290">
    <property type="entry name" value="DctQ"/>
    <property type="match status" value="1"/>
</dbReference>
<evidence type="ECO:0000256" key="6">
    <source>
        <dbReference type="ARBA" id="ARBA00022989"/>
    </source>
</evidence>
<keyword evidence="2" id="KW-0813">Transport</keyword>
<evidence type="ECO:0000256" key="1">
    <source>
        <dbReference type="ARBA" id="ARBA00004429"/>
    </source>
</evidence>
<comment type="subcellular location">
    <subcellularLocation>
        <location evidence="1">Cell inner membrane</location>
        <topology evidence="1">Multi-pass membrane protein</topology>
    </subcellularLocation>
</comment>
<reference evidence="10" key="1">
    <citation type="journal article" date="2015" name="Nature">
        <title>Complex archaea that bridge the gap between prokaryotes and eukaryotes.</title>
        <authorList>
            <person name="Spang A."/>
            <person name="Saw J.H."/>
            <person name="Jorgensen S.L."/>
            <person name="Zaremba-Niedzwiedzka K."/>
            <person name="Martijn J."/>
            <person name="Lind A.E."/>
            <person name="van Eijk R."/>
            <person name="Schleper C."/>
            <person name="Guy L."/>
            <person name="Ettema T.J."/>
        </authorList>
    </citation>
    <scope>NUCLEOTIDE SEQUENCE</scope>
</reference>
<name>A0A0F9SZI3_9ZZZZ</name>
<organism evidence="10">
    <name type="scientific">marine sediment metagenome</name>
    <dbReference type="NCBI Taxonomy" id="412755"/>
    <lineage>
        <taxon>unclassified sequences</taxon>
        <taxon>metagenomes</taxon>
        <taxon>ecological metagenomes</taxon>
    </lineage>
</organism>
<evidence type="ECO:0000256" key="2">
    <source>
        <dbReference type="ARBA" id="ARBA00022448"/>
    </source>
</evidence>
<keyword evidence="3" id="KW-1003">Cell membrane</keyword>
<accession>A0A0F9SZI3</accession>
<dbReference type="GO" id="GO:0022857">
    <property type="term" value="F:transmembrane transporter activity"/>
    <property type="evidence" value="ECO:0007669"/>
    <property type="project" value="TreeGrafter"/>
</dbReference>
<evidence type="ECO:0000256" key="5">
    <source>
        <dbReference type="ARBA" id="ARBA00022692"/>
    </source>
</evidence>